<comment type="subunit">
    <text evidence="4 8">Heteromultimer composed of HisG and HisZ subunits.</text>
</comment>
<dbReference type="GO" id="GO:0016757">
    <property type="term" value="F:glycosyltransferase activity"/>
    <property type="evidence" value="ECO:0007669"/>
    <property type="project" value="UniProtKB-KW"/>
</dbReference>
<keyword evidence="8" id="KW-0028">Amino-acid biosynthesis</keyword>
<sequence>MEDILTREERILLSLRSLYAAMGYRPYKMGKFEEYDFYAENRRFLESGNIVTFTDTTGALMALKPDVTLSIAKGAAARTDTLKVYYNESVYRAPDADAGFQEITQSGLECIGAVDAYAMGEVLMLAAESLRAVSPAFALDVSHLGYIAALLPELGLEGEAASAALRALGARNAPELAAILRSAGAPEGLSRLMGRFALMYGPLEELLPELAAAAVNDGMRAACAELAGVADALRGFGCLGDVRLDLSIMADMEYYNGLIFKGYVQGAPSAVLSGGRYDALMRKFGREAGAMGFAVYLNLLEHLGGERQEPPECEVLLYDGSESPAEIAARAKAIAAKGDRVLVRHREEEGGAKA</sequence>
<comment type="miscellaneous">
    <text evidence="8">This function is generally fulfilled by the C-terminal part of HisG, which is missing in some bacteria such as this one.</text>
</comment>
<feature type="binding site" evidence="9">
    <location>
        <begin position="254"/>
        <end position="255"/>
    </location>
    <ligand>
        <name>L-histidine</name>
        <dbReference type="ChEBI" id="CHEBI:57595"/>
    </ligand>
</feature>
<dbReference type="PANTHER" id="PTHR43707">
    <property type="entry name" value="HISTIDYL-TRNA SYNTHETASE"/>
    <property type="match status" value="1"/>
</dbReference>
<evidence type="ECO:0000256" key="1">
    <source>
        <dbReference type="ARBA" id="ARBA00004496"/>
    </source>
</evidence>
<evidence type="ECO:0000256" key="8">
    <source>
        <dbReference type="HAMAP-Rule" id="MF_00125"/>
    </source>
</evidence>
<comment type="function">
    <text evidence="7 8">Required for the first step of histidine biosynthesis. May allow the feedback regulation of ATP phosphoribosyltransferase activity by histidine.</text>
</comment>
<feature type="domain" description="Class II Histidinyl-tRNA synthetase (HisRS)-like catalytic core" evidence="10">
    <location>
        <begin position="7"/>
        <end position="298"/>
    </location>
</feature>
<dbReference type="InterPro" id="IPR045864">
    <property type="entry name" value="aa-tRNA-synth_II/BPL/LPL"/>
</dbReference>
<comment type="pathway">
    <text evidence="2 8">Amino-acid biosynthesis; L-histidine biosynthesis; L-histidine from 5-phospho-alpha-D-ribose 1-diphosphate: step 1/9.</text>
</comment>
<dbReference type="GO" id="GO:0006427">
    <property type="term" value="P:histidyl-tRNA aminoacylation"/>
    <property type="evidence" value="ECO:0007669"/>
    <property type="project" value="TreeGrafter"/>
</dbReference>
<evidence type="ECO:0000256" key="9">
    <source>
        <dbReference type="PIRSR" id="PIRSR001549-1"/>
    </source>
</evidence>
<comment type="subcellular location">
    <subcellularLocation>
        <location evidence="1 8">Cytoplasm</location>
    </subcellularLocation>
</comment>
<evidence type="ECO:0000256" key="2">
    <source>
        <dbReference type="ARBA" id="ARBA00004667"/>
    </source>
</evidence>
<dbReference type="GO" id="GO:0004821">
    <property type="term" value="F:histidine-tRNA ligase activity"/>
    <property type="evidence" value="ECO:0007669"/>
    <property type="project" value="TreeGrafter"/>
</dbReference>
<keyword evidence="8" id="KW-0368">Histidine biosynthesis</keyword>
<dbReference type="GO" id="GO:0000105">
    <property type="term" value="P:L-histidine biosynthetic process"/>
    <property type="evidence" value="ECO:0007669"/>
    <property type="project" value="UniProtKB-UniRule"/>
</dbReference>
<dbReference type="PIRSF" id="PIRSF001549">
    <property type="entry name" value="His-tRNA_synth"/>
    <property type="match status" value="1"/>
</dbReference>
<evidence type="ECO:0000256" key="6">
    <source>
        <dbReference type="ARBA" id="ARBA00022490"/>
    </source>
</evidence>
<feature type="binding site" evidence="9">
    <location>
        <position position="92"/>
    </location>
    <ligand>
        <name>L-histidine</name>
        <dbReference type="ChEBI" id="CHEBI:57595"/>
    </ligand>
</feature>
<dbReference type="Pfam" id="PF13393">
    <property type="entry name" value="tRNA-synt_His"/>
    <property type="match status" value="1"/>
</dbReference>
<evidence type="ECO:0000256" key="3">
    <source>
        <dbReference type="ARBA" id="ARBA00005539"/>
    </source>
</evidence>
<keyword evidence="11" id="KW-0328">Glycosyltransferase</keyword>
<dbReference type="InterPro" id="IPR004516">
    <property type="entry name" value="HisRS/HisZ"/>
</dbReference>
<comment type="caution">
    <text evidence="11">The sequence shown here is derived from an EMBL/GenBank/DDBJ whole genome shotgun (WGS) entry which is preliminary data.</text>
</comment>
<evidence type="ECO:0000313" key="12">
    <source>
        <dbReference type="Proteomes" id="UP000824262"/>
    </source>
</evidence>
<dbReference type="GO" id="GO:0005737">
    <property type="term" value="C:cytoplasm"/>
    <property type="evidence" value="ECO:0007669"/>
    <property type="project" value="UniProtKB-SubCell"/>
</dbReference>
<dbReference type="InterPro" id="IPR004517">
    <property type="entry name" value="HisZ"/>
</dbReference>
<dbReference type="GO" id="GO:0140096">
    <property type="term" value="F:catalytic activity, acting on a protein"/>
    <property type="evidence" value="ECO:0007669"/>
    <property type="project" value="UniProtKB-ARBA"/>
</dbReference>
<gene>
    <name evidence="8" type="primary">hisZ</name>
    <name evidence="11" type="ORF">IAB77_02360</name>
</gene>
<feature type="binding site" evidence="9">
    <location>
        <position position="105"/>
    </location>
    <ligand>
        <name>L-histidine</name>
        <dbReference type="ChEBI" id="CHEBI:57595"/>
    </ligand>
</feature>
<evidence type="ECO:0000256" key="4">
    <source>
        <dbReference type="ARBA" id="ARBA00011496"/>
    </source>
</evidence>
<dbReference type="Gene3D" id="3.30.930.10">
    <property type="entry name" value="Bira Bifunctional Protein, Domain 2"/>
    <property type="match status" value="1"/>
</dbReference>
<proteinExistence type="inferred from homology"/>
<keyword evidence="11" id="KW-0808">Transferase</keyword>
<dbReference type="Proteomes" id="UP000824262">
    <property type="component" value="Unassembled WGS sequence"/>
</dbReference>
<dbReference type="HAMAP" id="MF_00125">
    <property type="entry name" value="HisZ"/>
    <property type="match status" value="1"/>
</dbReference>
<evidence type="ECO:0000313" key="11">
    <source>
        <dbReference type="EMBL" id="HIQ78083.1"/>
    </source>
</evidence>
<organism evidence="11 12">
    <name type="scientific">Candidatus Scatomorpha intestinavium</name>
    <dbReference type="NCBI Taxonomy" id="2840922"/>
    <lineage>
        <taxon>Bacteria</taxon>
        <taxon>Bacillati</taxon>
        <taxon>Bacillota</taxon>
        <taxon>Clostridia</taxon>
        <taxon>Eubacteriales</taxon>
        <taxon>Candidatus Scatomorpha</taxon>
    </lineage>
</organism>
<keyword evidence="6 8" id="KW-0963">Cytoplasm</keyword>
<dbReference type="PANTHER" id="PTHR43707:SF1">
    <property type="entry name" value="HISTIDINE--TRNA LIGASE, MITOCHONDRIAL-RELATED"/>
    <property type="match status" value="1"/>
</dbReference>
<evidence type="ECO:0000256" key="7">
    <source>
        <dbReference type="ARBA" id="ARBA00025246"/>
    </source>
</evidence>
<reference evidence="11" key="2">
    <citation type="journal article" date="2021" name="PeerJ">
        <title>Extensive microbial diversity within the chicken gut microbiome revealed by metagenomics and culture.</title>
        <authorList>
            <person name="Gilroy R."/>
            <person name="Ravi A."/>
            <person name="Getino M."/>
            <person name="Pursley I."/>
            <person name="Horton D.L."/>
            <person name="Alikhan N.F."/>
            <person name="Baker D."/>
            <person name="Gharbi K."/>
            <person name="Hall N."/>
            <person name="Watson M."/>
            <person name="Adriaenssens E.M."/>
            <person name="Foster-Nyarko E."/>
            <person name="Jarju S."/>
            <person name="Secka A."/>
            <person name="Antonio M."/>
            <person name="Oren A."/>
            <person name="Chaudhuri R.R."/>
            <person name="La Ragione R."/>
            <person name="Hildebrand F."/>
            <person name="Pallen M.J."/>
        </authorList>
    </citation>
    <scope>NUCLEOTIDE SEQUENCE</scope>
    <source>
        <strain evidence="11">ChiBcolR7-354</strain>
    </source>
</reference>
<feature type="binding site" evidence="9">
    <location>
        <begin position="66"/>
        <end position="68"/>
    </location>
    <ligand>
        <name>L-histidine</name>
        <dbReference type="ChEBI" id="CHEBI:57595"/>
    </ligand>
</feature>
<accession>A0A9D1CS71</accession>
<dbReference type="AlphaFoldDB" id="A0A9D1CS71"/>
<name>A0A9D1CS71_9FIRM</name>
<dbReference type="EMBL" id="DVGA01000029">
    <property type="protein sequence ID" value="HIQ78083.1"/>
    <property type="molecule type" value="Genomic_DNA"/>
</dbReference>
<dbReference type="SUPFAM" id="SSF55681">
    <property type="entry name" value="Class II aaRS and biotin synthetases"/>
    <property type="match status" value="1"/>
</dbReference>
<evidence type="ECO:0000259" key="10">
    <source>
        <dbReference type="Pfam" id="PF13393"/>
    </source>
</evidence>
<feature type="binding site" evidence="9">
    <location>
        <position position="109"/>
    </location>
    <ligand>
        <name>L-histidine</name>
        <dbReference type="ChEBI" id="CHEBI:57595"/>
    </ligand>
</feature>
<protein>
    <recommendedName>
        <fullName evidence="5 8">ATP phosphoribosyltransferase regulatory subunit</fullName>
    </recommendedName>
</protein>
<reference evidence="11" key="1">
    <citation type="submission" date="2020-10" db="EMBL/GenBank/DDBJ databases">
        <authorList>
            <person name="Gilroy R."/>
        </authorList>
    </citation>
    <scope>NUCLEOTIDE SEQUENCE</scope>
    <source>
        <strain evidence="11">ChiBcolR7-354</strain>
    </source>
</reference>
<dbReference type="InterPro" id="IPR041715">
    <property type="entry name" value="HisRS-like_core"/>
</dbReference>
<comment type="similarity">
    <text evidence="3 8">Belongs to the class-II aminoacyl-tRNA synthetase family. HisZ subfamily.</text>
</comment>
<evidence type="ECO:0000256" key="5">
    <source>
        <dbReference type="ARBA" id="ARBA00020397"/>
    </source>
</evidence>